<proteinExistence type="predicted"/>
<sequence>MATNNTSFAEVEKLLQEIGHKIEELVEKGAEMSGEAKVEVEKKVKDLKKDKASIEREFAKRKKEFEENYRSRKESISPMLEKSKEHFLAGIKELTDVIKTLIRNN</sequence>
<dbReference type="AlphaFoldDB" id="A0A2Z4IJN3"/>
<accession>A0A2Z4IJN3</accession>
<reference evidence="2 3" key="1">
    <citation type="submission" date="2018-06" db="EMBL/GenBank/DDBJ databases">
        <title>Echinicola strongylocentroti sp. nov., isolated from a sea urchin Strongylocentrotus intermedius.</title>
        <authorList>
            <person name="Bae S.S."/>
        </authorList>
    </citation>
    <scope>NUCLEOTIDE SEQUENCE [LARGE SCALE GENOMIC DNA]</scope>
    <source>
        <strain evidence="2 3">MEBiC08714</strain>
    </source>
</reference>
<dbReference type="EMBL" id="CP030041">
    <property type="protein sequence ID" value="AWW31341.1"/>
    <property type="molecule type" value="Genomic_DNA"/>
</dbReference>
<name>A0A2Z4IJN3_9BACT</name>
<evidence type="ECO:0000313" key="3">
    <source>
        <dbReference type="Proteomes" id="UP000248688"/>
    </source>
</evidence>
<gene>
    <name evidence="2" type="ORF">DN752_15095</name>
</gene>
<dbReference type="SUPFAM" id="SSF58113">
    <property type="entry name" value="Apolipoprotein A-I"/>
    <property type="match status" value="1"/>
</dbReference>
<organism evidence="2 3">
    <name type="scientific">Echinicola strongylocentroti</name>
    <dbReference type="NCBI Taxonomy" id="1795355"/>
    <lineage>
        <taxon>Bacteria</taxon>
        <taxon>Pseudomonadati</taxon>
        <taxon>Bacteroidota</taxon>
        <taxon>Cytophagia</taxon>
        <taxon>Cytophagales</taxon>
        <taxon>Cyclobacteriaceae</taxon>
        <taxon>Echinicola</taxon>
    </lineage>
</organism>
<keyword evidence="1" id="KW-0175">Coiled coil</keyword>
<feature type="coiled-coil region" evidence="1">
    <location>
        <begin position="8"/>
        <end position="64"/>
    </location>
</feature>
<dbReference type="KEGG" id="est:DN752_15095"/>
<dbReference type="Proteomes" id="UP000248688">
    <property type="component" value="Chromosome"/>
</dbReference>
<evidence type="ECO:0000313" key="2">
    <source>
        <dbReference type="EMBL" id="AWW31341.1"/>
    </source>
</evidence>
<keyword evidence="3" id="KW-1185">Reference proteome</keyword>
<evidence type="ECO:0000256" key="1">
    <source>
        <dbReference type="SAM" id="Coils"/>
    </source>
</evidence>
<dbReference type="OrthoDB" id="839666at2"/>
<protein>
    <submittedName>
        <fullName evidence="2">Uncharacterized protein</fullName>
    </submittedName>
</protein>
<dbReference type="RefSeq" id="WP_112784717.1">
    <property type="nucleotide sequence ID" value="NZ_CP030041.1"/>
</dbReference>